<dbReference type="AlphaFoldDB" id="A0A914VT31"/>
<dbReference type="SUPFAM" id="SSF81321">
    <property type="entry name" value="Family A G protein-coupled receptor-like"/>
    <property type="match status" value="1"/>
</dbReference>
<accession>A0A914VT31</accession>
<organism evidence="7 8">
    <name type="scientific">Plectus sambesii</name>
    <dbReference type="NCBI Taxonomy" id="2011161"/>
    <lineage>
        <taxon>Eukaryota</taxon>
        <taxon>Metazoa</taxon>
        <taxon>Ecdysozoa</taxon>
        <taxon>Nematoda</taxon>
        <taxon>Chromadorea</taxon>
        <taxon>Plectida</taxon>
        <taxon>Plectina</taxon>
        <taxon>Plectoidea</taxon>
        <taxon>Plectidae</taxon>
        <taxon>Plectus</taxon>
    </lineage>
</organism>
<keyword evidence="3 5" id="KW-1133">Transmembrane helix</keyword>
<dbReference type="Gene3D" id="1.20.1070.10">
    <property type="entry name" value="Rhodopsin 7-helix transmembrane proteins"/>
    <property type="match status" value="1"/>
</dbReference>
<dbReference type="WBParaSite" id="PSAMB.scaffold2413size23363.g17703.t1">
    <property type="protein sequence ID" value="PSAMB.scaffold2413size23363.g17703.t1"/>
    <property type="gene ID" value="PSAMB.scaffold2413size23363.g17703"/>
</dbReference>
<evidence type="ECO:0000313" key="8">
    <source>
        <dbReference type="WBParaSite" id="PSAMB.scaffold2413size23363.g17703.t1"/>
    </source>
</evidence>
<dbReference type="PROSITE" id="PS50262">
    <property type="entry name" value="G_PROTEIN_RECEP_F1_2"/>
    <property type="match status" value="1"/>
</dbReference>
<protein>
    <submittedName>
        <fullName evidence="8">G-protein coupled receptors family 1 profile domain-containing protein</fullName>
    </submittedName>
</protein>
<dbReference type="CDD" id="cd14978">
    <property type="entry name" value="7tmA_FMRFamide_R-like"/>
    <property type="match status" value="1"/>
</dbReference>
<dbReference type="PANTHER" id="PTHR47632">
    <property type="entry name" value="FMRFAMIDE PEPTIDE RECEPTOR FAMILY-RELATED"/>
    <property type="match status" value="1"/>
</dbReference>
<feature type="transmembrane region" description="Helical" evidence="5">
    <location>
        <begin position="136"/>
        <end position="157"/>
    </location>
</feature>
<feature type="transmembrane region" description="Helical" evidence="5">
    <location>
        <begin position="276"/>
        <end position="301"/>
    </location>
</feature>
<comment type="subcellular location">
    <subcellularLocation>
        <location evidence="1">Membrane</location>
    </subcellularLocation>
</comment>
<dbReference type="PANTHER" id="PTHR47632:SF3">
    <property type="entry name" value="G-PROTEIN COUPLED RECEPTORS FAMILY 1 PROFILE DOMAIN-CONTAINING PROTEIN"/>
    <property type="match status" value="1"/>
</dbReference>
<sequence>MACTTDAQYNASAVSALSKVDLLYEHGIIGWPNFTHCLPHCGLCQAFLSEGPYITYNLVVIGFLLPVIGVFGLFGNAMSAFLYSRPVLRSSTNLYLCALGCSDCAVIVTALFLFFVDSVRRYSVTLTTMFGQLSPFLYPAGMAAQTCSVYFTMAAAIDCFAQVCLPQTVKQWISQPKLIMSTICFVIIFGIVYNIPHCFEAIVVECWHRKFLTETLEVCPDPFRFTPTYLVIYYKYMYTIFLAVGPLILLIILNSFIIIATILLKRRNAGGGADSGDTITLVLVVLLFIFCNVAALLLNIFESKLGEILGPDINYVVDGSNLMVVLNSSANFGIYYAFSGAFRDAFKHYACRARGSSEKLKTMRQVGGNTTLPVAAEGIALKTTHMTLANGHRRPLPSTSARRDQRVSLPVEHLALLIVDEPEVLI</sequence>
<dbReference type="GO" id="GO:0004930">
    <property type="term" value="F:G protein-coupled receptor activity"/>
    <property type="evidence" value="ECO:0007669"/>
    <property type="project" value="InterPro"/>
</dbReference>
<feature type="transmembrane region" description="Helical" evidence="5">
    <location>
        <begin position="58"/>
        <end position="82"/>
    </location>
</feature>
<feature type="transmembrane region" description="Helical" evidence="5">
    <location>
        <begin position="94"/>
        <end position="116"/>
    </location>
</feature>
<evidence type="ECO:0000256" key="4">
    <source>
        <dbReference type="ARBA" id="ARBA00023136"/>
    </source>
</evidence>
<evidence type="ECO:0000256" key="2">
    <source>
        <dbReference type="ARBA" id="ARBA00022692"/>
    </source>
</evidence>
<evidence type="ECO:0000256" key="1">
    <source>
        <dbReference type="ARBA" id="ARBA00004370"/>
    </source>
</evidence>
<evidence type="ECO:0000256" key="5">
    <source>
        <dbReference type="SAM" id="Phobius"/>
    </source>
</evidence>
<dbReference type="InterPro" id="IPR053326">
    <property type="entry name" value="GPCR1-like"/>
</dbReference>
<evidence type="ECO:0000256" key="3">
    <source>
        <dbReference type="ARBA" id="ARBA00022989"/>
    </source>
</evidence>
<dbReference type="GO" id="GO:0016020">
    <property type="term" value="C:membrane"/>
    <property type="evidence" value="ECO:0007669"/>
    <property type="project" value="UniProtKB-SubCell"/>
</dbReference>
<dbReference type="Proteomes" id="UP000887566">
    <property type="component" value="Unplaced"/>
</dbReference>
<reference evidence="8" key="1">
    <citation type="submission" date="2022-11" db="UniProtKB">
        <authorList>
            <consortium name="WormBaseParasite"/>
        </authorList>
    </citation>
    <scope>IDENTIFICATION</scope>
</reference>
<dbReference type="PRINTS" id="PR00237">
    <property type="entry name" value="GPCRRHODOPSN"/>
</dbReference>
<keyword evidence="4 5" id="KW-0472">Membrane</keyword>
<keyword evidence="7" id="KW-1185">Reference proteome</keyword>
<feature type="transmembrane region" description="Helical" evidence="5">
    <location>
        <begin position="321"/>
        <end position="338"/>
    </location>
</feature>
<dbReference type="InterPro" id="IPR017452">
    <property type="entry name" value="GPCR_Rhodpsn_7TM"/>
</dbReference>
<proteinExistence type="predicted"/>
<dbReference type="Pfam" id="PF00001">
    <property type="entry name" value="7tm_1"/>
    <property type="match status" value="1"/>
</dbReference>
<feature type="transmembrane region" description="Helical" evidence="5">
    <location>
        <begin position="236"/>
        <end position="264"/>
    </location>
</feature>
<feature type="transmembrane region" description="Helical" evidence="5">
    <location>
        <begin position="178"/>
        <end position="195"/>
    </location>
</feature>
<keyword evidence="2 5" id="KW-0812">Transmembrane</keyword>
<feature type="domain" description="G-protein coupled receptors family 1 profile" evidence="6">
    <location>
        <begin position="75"/>
        <end position="335"/>
    </location>
</feature>
<dbReference type="InterPro" id="IPR000276">
    <property type="entry name" value="GPCR_Rhodpsn"/>
</dbReference>
<evidence type="ECO:0000313" key="7">
    <source>
        <dbReference type="Proteomes" id="UP000887566"/>
    </source>
</evidence>
<name>A0A914VT31_9BILA</name>
<evidence type="ECO:0000259" key="6">
    <source>
        <dbReference type="PROSITE" id="PS50262"/>
    </source>
</evidence>